<comment type="caution">
    <text evidence="2">The sequence shown here is derived from an EMBL/GenBank/DDBJ whole genome shotgun (WGS) entry which is preliminary data.</text>
</comment>
<proteinExistence type="predicted"/>
<name>A0A951MG43_9BACT</name>
<keyword evidence="3" id="KW-1185">Reference proteome</keyword>
<dbReference type="AlphaFoldDB" id="A0A951MG43"/>
<dbReference type="RefSeq" id="WP_219292139.1">
    <property type="nucleotide sequence ID" value="NZ_RPHB01000007.1"/>
</dbReference>
<feature type="transmembrane region" description="Helical" evidence="1">
    <location>
        <begin position="68"/>
        <end position="90"/>
    </location>
</feature>
<accession>A0A951MG43</accession>
<evidence type="ECO:0000256" key="1">
    <source>
        <dbReference type="SAM" id="Phobius"/>
    </source>
</evidence>
<evidence type="ECO:0000313" key="2">
    <source>
        <dbReference type="EMBL" id="MBW3469315.1"/>
    </source>
</evidence>
<keyword evidence="1" id="KW-1133">Transmembrane helix</keyword>
<protein>
    <submittedName>
        <fullName evidence="2">Uncharacterized protein</fullName>
    </submittedName>
</protein>
<keyword evidence="1" id="KW-0812">Transmembrane</keyword>
<gene>
    <name evidence="2" type="ORF">EGN73_16065</name>
</gene>
<reference evidence="2 3" key="1">
    <citation type="journal article" date="2020" name="Syst. Appl. Microbiol.">
        <title>Arthrospiribacter ruber gen. nov., sp. nov., a novel bacterium isolated from Arthrospira cultures.</title>
        <authorList>
            <person name="Waleron M."/>
            <person name="Misztak A."/>
            <person name="Waleron M.M."/>
            <person name="Furmaniak M."/>
            <person name="Mrozik A."/>
            <person name="Waleron K."/>
        </authorList>
    </citation>
    <scope>NUCLEOTIDE SEQUENCE [LARGE SCALE GENOMIC DNA]</scope>
    <source>
        <strain evidence="2 3">DPMB0001</strain>
    </source>
</reference>
<dbReference type="Proteomes" id="UP000727490">
    <property type="component" value="Unassembled WGS sequence"/>
</dbReference>
<keyword evidence="1" id="KW-0472">Membrane</keyword>
<organism evidence="2 3">
    <name type="scientific">Arthrospiribacter ruber</name>
    <dbReference type="NCBI Taxonomy" id="2487934"/>
    <lineage>
        <taxon>Bacteria</taxon>
        <taxon>Pseudomonadati</taxon>
        <taxon>Bacteroidota</taxon>
        <taxon>Cytophagia</taxon>
        <taxon>Cytophagales</taxon>
        <taxon>Cyclobacteriaceae</taxon>
        <taxon>Arthrospiribacter</taxon>
    </lineage>
</organism>
<sequence length="117" mass="13801">MKIRVKKTFRKKSDQLRGLPNGKTGFLKNRHLKHIFIRNNPVWLYGFKLKTNLVNENRADLAERKGRAALVLSMLRGMLLCMLYMVAIMFSMDRHTDQKDNIAYQKEGNQTFHYSKL</sequence>
<evidence type="ECO:0000313" key="3">
    <source>
        <dbReference type="Proteomes" id="UP000727490"/>
    </source>
</evidence>
<dbReference type="EMBL" id="RPHB01000007">
    <property type="protein sequence ID" value="MBW3469315.1"/>
    <property type="molecule type" value="Genomic_DNA"/>
</dbReference>